<proteinExistence type="predicted"/>
<reference evidence="3" key="1">
    <citation type="journal article" date="2019" name="Int. J. Syst. Evol. Microbiol.">
        <title>The Global Catalogue of Microorganisms (GCM) 10K type strain sequencing project: providing services to taxonomists for standard genome sequencing and annotation.</title>
        <authorList>
            <consortium name="The Broad Institute Genomics Platform"/>
            <consortium name="The Broad Institute Genome Sequencing Center for Infectious Disease"/>
            <person name="Wu L."/>
            <person name="Ma J."/>
        </authorList>
    </citation>
    <scope>NUCLEOTIDE SEQUENCE [LARGE SCALE GENOMIC DNA]</scope>
    <source>
        <strain evidence="3">JCM 4416</strain>
    </source>
</reference>
<dbReference type="EMBL" id="BMTX01000023">
    <property type="protein sequence ID" value="GGS69281.1"/>
    <property type="molecule type" value="Genomic_DNA"/>
</dbReference>
<accession>A0ABQ2TGM6</accession>
<dbReference type="Proteomes" id="UP000597853">
    <property type="component" value="Unassembled WGS sequence"/>
</dbReference>
<sequence length="94" mass="10239">MHTSWVWRGGRELSGGASEPVHQLASVPGLYPLTGGSLSHNPHAANKAVGQHPGVDRKSKGEGAPCTLFRHSRRLFEEARGMREKGWREGVTKV</sequence>
<protein>
    <submittedName>
        <fullName evidence="2">Uncharacterized protein</fullName>
    </submittedName>
</protein>
<comment type="caution">
    <text evidence="2">The sequence shown here is derived from an EMBL/GenBank/DDBJ whole genome shotgun (WGS) entry which is preliminary data.</text>
</comment>
<evidence type="ECO:0000313" key="2">
    <source>
        <dbReference type="EMBL" id="GGS69281.1"/>
    </source>
</evidence>
<name>A0ABQ2TGM6_STREZ</name>
<evidence type="ECO:0000256" key="1">
    <source>
        <dbReference type="SAM" id="MobiDB-lite"/>
    </source>
</evidence>
<feature type="region of interest" description="Disordered" evidence="1">
    <location>
        <begin position="1"/>
        <end position="20"/>
    </location>
</feature>
<keyword evidence="3" id="KW-1185">Reference proteome</keyword>
<organism evidence="2 3">
    <name type="scientific">Streptomyces pseudogriseolus</name>
    <name type="common">Streptomyces gancidicus</name>
    <name type="synonym">Streptomyces rubiginosus</name>
    <dbReference type="NCBI Taxonomy" id="36817"/>
    <lineage>
        <taxon>Bacteria</taxon>
        <taxon>Bacillati</taxon>
        <taxon>Actinomycetota</taxon>
        <taxon>Actinomycetes</taxon>
        <taxon>Kitasatosporales</taxon>
        <taxon>Streptomycetaceae</taxon>
        <taxon>Streptomyces</taxon>
        <taxon>Streptomyces pseudogriseolus group</taxon>
    </lineage>
</organism>
<evidence type="ECO:0000313" key="3">
    <source>
        <dbReference type="Proteomes" id="UP000597853"/>
    </source>
</evidence>
<feature type="region of interest" description="Disordered" evidence="1">
    <location>
        <begin position="33"/>
        <end position="64"/>
    </location>
</feature>
<gene>
    <name evidence="2" type="ORF">GCM10010285_55480</name>
</gene>